<comment type="caution">
    <text evidence="2">The sequence shown here is derived from an EMBL/GenBank/DDBJ whole genome shotgun (WGS) entry which is preliminary data.</text>
</comment>
<organism evidence="2">
    <name type="scientific">bioreactor metagenome</name>
    <dbReference type="NCBI Taxonomy" id="1076179"/>
    <lineage>
        <taxon>unclassified sequences</taxon>
        <taxon>metagenomes</taxon>
        <taxon>ecological metagenomes</taxon>
    </lineage>
</organism>
<evidence type="ECO:0000313" key="2">
    <source>
        <dbReference type="EMBL" id="MPM29931.1"/>
    </source>
</evidence>
<name>A0A644YPZ1_9ZZZZ</name>
<evidence type="ECO:0000256" key="1">
    <source>
        <dbReference type="SAM" id="MobiDB-lite"/>
    </source>
</evidence>
<proteinExistence type="predicted"/>
<dbReference type="AlphaFoldDB" id="A0A644YPZ1"/>
<feature type="compositionally biased region" description="Basic and acidic residues" evidence="1">
    <location>
        <begin position="25"/>
        <end position="35"/>
    </location>
</feature>
<accession>A0A644YPZ1</accession>
<gene>
    <name evidence="2" type="ORF">SDC9_76473</name>
</gene>
<feature type="region of interest" description="Disordered" evidence="1">
    <location>
        <begin position="1"/>
        <end position="36"/>
    </location>
</feature>
<reference evidence="2" key="1">
    <citation type="submission" date="2019-08" db="EMBL/GenBank/DDBJ databases">
        <authorList>
            <person name="Kucharzyk K."/>
            <person name="Murdoch R.W."/>
            <person name="Higgins S."/>
            <person name="Loffler F."/>
        </authorList>
    </citation>
    <scope>NUCLEOTIDE SEQUENCE</scope>
</reference>
<dbReference type="EMBL" id="VSSQ01005645">
    <property type="protein sequence ID" value="MPM29931.1"/>
    <property type="molecule type" value="Genomic_DNA"/>
</dbReference>
<sequence>MQASVRNEPSDGEMPELFRNRHRDHHSDRKSDPLDARAGMAFIAPNFDSDFQDRNTGTIAAISKSGIDASGSASPI</sequence>
<protein>
    <submittedName>
        <fullName evidence="2">Uncharacterized protein</fullName>
    </submittedName>
</protein>